<comment type="caution">
    <text evidence="2">The sequence shown here is derived from an EMBL/GenBank/DDBJ whole genome shotgun (WGS) entry which is preliminary data.</text>
</comment>
<feature type="region of interest" description="Disordered" evidence="1">
    <location>
        <begin position="11"/>
        <end position="58"/>
    </location>
</feature>
<protein>
    <submittedName>
        <fullName evidence="2">Peptidase S8</fullName>
    </submittedName>
</protein>
<dbReference type="AlphaFoldDB" id="A0A9X9A664"/>
<dbReference type="Proteomes" id="UP000308444">
    <property type="component" value="Unassembled WGS sequence"/>
</dbReference>
<dbReference type="EMBL" id="SZOH01002125">
    <property type="protein sequence ID" value="TKI96773.1"/>
    <property type="molecule type" value="Genomic_DNA"/>
</dbReference>
<evidence type="ECO:0000313" key="2">
    <source>
        <dbReference type="EMBL" id="TKI96773.1"/>
    </source>
</evidence>
<evidence type="ECO:0000313" key="3">
    <source>
        <dbReference type="Proteomes" id="UP000308444"/>
    </source>
</evidence>
<sequence length="58" mass="6178">AILSKLGFSPNLGNDSSIVFPDEQEINKGNKGNEGSTITFPKEDSANSEGDSSFIFPE</sequence>
<feature type="non-terminal residue" evidence="2">
    <location>
        <position position="1"/>
    </location>
</feature>
<organism evidence="2 3">
    <name type="scientific">Bacillus cereus</name>
    <dbReference type="NCBI Taxonomy" id="1396"/>
    <lineage>
        <taxon>Bacteria</taxon>
        <taxon>Bacillati</taxon>
        <taxon>Bacillota</taxon>
        <taxon>Bacilli</taxon>
        <taxon>Bacillales</taxon>
        <taxon>Bacillaceae</taxon>
        <taxon>Bacillus</taxon>
        <taxon>Bacillus cereus group</taxon>
    </lineage>
</organism>
<proteinExistence type="predicted"/>
<evidence type="ECO:0000256" key="1">
    <source>
        <dbReference type="SAM" id="MobiDB-lite"/>
    </source>
</evidence>
<gene>
    <name evidence="2" type="ORF">FC695_25865</name>
</gene>
<name>A0A9X9A664_BACCE</name>
<accession>A0A9X9A664</accession>
<reference evidence="2 3" key="1">
    <citation type="journal article" date="2019" name="Environ. Microbiol.">
        <title>An active ?-lactamase is a part of an orchestrated cell wall stress resistance network of Bacillus subtilis and related rhizosphere species.</title>
        <authorList>
            <person name="Bucher T."/>
            <person name="Keren-Paz A."/>
            <person name="Hausser J."/>
            <person name="Olender T."/>
            <person name="Cytryn E."/>
            <person name="Kolodkin-Gal I."/>
        </authorList>
    </citation>
    <scope>NUCLEOTIDE SEQUENCE [LARGE SCALE GENOMIC DNA]</scope>
    <source>
        <strain evidence="2 3">I32</strain>
    </source>
</reference>